<accession>A0A3S0LEL0</accession>
<feature type="region of interest" description="Disordered" evidence="1">
    <location>
        <begin position="20"/>
        <end position="39"/>
    </location>
</feature>
<dbReference type="InterPro" id="IPR036280">
    <property type="entry name" value="Multihaem_cyt_sf"/>
</dbReference>
<dbReference type="PROSITE" id="PS51257">
    <property type="entry name" value="PROKAR_LIPOPROTEIN"/>
    <property type="match status" value="1"/>
</dbReference>
<dbReference type="OrthoDB" id="6245000at2"/>
<proteinExistence type="predicted"/>
<feature type="compositionally biased region" description="Low complexity" evidence="1">
    <location>
        <begin position="20"/>
        <end position="31"/>
    </location>
</feature>
<name>A0A3S0LEL0_9GAMM</name>
<dbReference type="AlphaFoldDB" id="A0A3S0LEL0"/>
<gene>
    <name evidence="2" type="ORF">EKG39_07630</name>
</gene>
<dbReference type="CDD" id="cd08168">
    <property type="entry name" value="Cytochrom_C3"/>
    <property type="match status" value="1"/>
</dbReference>
<keyword evidence="3" id="KW-1185">Reference proteome</keyword>
<reference evidence="2 3" key="1">
    <citation type="submission" date="2018-12" db="EMBL/GenBank/DDBJ databases">
        <authorList>
            <person name="Yu L."/>
        </authorList>
    </citation>
    <scope>NUCLEOTIDE SEQUENCE [LARGE SCALE GENOMIC DNA]</scope>
    <source>
        <strain evidence="2 3">HAW-EB5</strain>
    </source>
</reference>
<protein>
    <submittedName>
        <fullName evidence="2">Uncharacterized protein</fullName>
    </submittedName>
</protein>
<evidence type="ECO:0000313" key="3">
    <source>
        <dbReference type="Proteomes" id="UP000282060"/>
    </source>
</evidence>
<dbReference type="Proteomes" id="UP000282060">
    <property type="component" value="Unassembled WGS sequence"/>
</dbReference>
<dbReference type="RefSeq" id="WP_126505135.1">
    <property type="nucleotide sequence ID" value="NZ_RXNV01000002.1"/>
</dbReference>
<dbReference type="EMBL" id="RXNV01000002">
    <property type="protein sequence ID" value="RTR33582.1"/>
    <property type="molecule type" value="Genomic_DNA"/>
</dbReference>
<evidence type="ECO:0000313" key="2">
    <source>
        <dbReference type="EMBL" id="RTR33582.1"/>
    </source>
</evidence>
<dbReference type="Gene3D" id="3.90.10.10">
    <property type="entry name" value="Cytochrome C3"/>
    <property type="match status" value="1"/>
</dbReference>
<evidence type="ECO:0000256" key="1">
    <source>
        <dbReference type="SAM" id="MobiDB-lite"/>
    </source>
</evidence>
<comment type="caution">
    <text evidence="2">The sequence shown here is derived from an EMBL/GenBank/DDBJ whole genome shotgun (WGS) entry which is preliminary data.</text>
</comment>
<sequence>MNNKFALASLLVLGLSACGSDSSSTDDGTTTPPSPPDLSPEMAEIWKHIDSPYHEFKETKLEGIVFGHIGYQQDHIMEYINKGAQLAHKTGDMSADLNGDGWINRWDAAKKTESALKVDSSSNAELKVDPGISTQTLASSIHQVLATNPDGLGAGTARPDIFVDGHLSAFDYLRYLVATRSDLRFEGEVTRPEESAFNTHEFKISWDKNGDGLFNEDDNTQYETNFNSDDWHYSYVPSFEHLVGTKSHNYVVGYTMYRRMDEHRLQDEMQARFYSTGPVLKTRRELTWQWEQDWLAKNDGKVVLKTLMRSSSDHPASIGLPDSNDPVDPAVYGRNLEIRAFNLRSDVYQPGVITGLDFYLSLMIDHELDMKLAYWPSTASNVKADSFIIQRIFDYKSAGFSGASTRYIVSETVDFSDNPNCMLMGLNGMPSTLAPWGGTEVPWLHAGGSIDECRRLFNSRQGNGGLNVNHDMSNAVINFGMDRMFLNYSTLNTPDLITDENYLGYMGYKHIYRSDYGGYDINTSCGNEPCTPVTLIEFDIATEEKPIGNAPILNETHFGWKLPDCALCHNEDKNPQGHGGQSWPVNAGAGFKEIQPYYCATCHGSNGAPQRHGYDTYCTQCHNPNNTDPDKYGINPKNHGEVSHLFLLEPEDNRVNQHTGTNFGTDDRGEVDYTQHIPHVTEKAPTNLSGEIELYPAFWVPHNNGYTLSKSFPDPYSCTTCHQAPE</sequence>
<dbReference type="SUPFAM" id="SSF48695">
    <property type="entry name" value="Multiheme cytochromes"/>
    <property type="match status" value="1"/>
</dbReference>
<organism evidence="2 3">
    <name type="scientific">Shewanella atlantica</name>
    <dbReference type="NCBI Taxonomy" id="271099"/>
    <lineage>
        <taxon>Bacteria</taxon>
        <taxon>Pseudomonadati</taxon>
        <taxon>Pseudomonadota</taxon>
        <taxon>Gammaproteobacteria</taxon>
        <taxon>Alteromonadales</taxon>
        <taxon>Shewanellaceae</taxon>
        <taxon>Shewanella</taxon>
    </lineage>
</organism>